<feature type="domain" description="Acetyl xylan esterase" evidence="2">
    <location>
        <begin position="133"/>
        <end position="429"/>
    </location>
</feature>
<evidence type="ECO:0000313" key="3">
    <source>
        <dbReference type="EMBL" id="MBD1424269.1"/>
    </source>
</evidence>
<keyword evidence="4" id="KW-1185">Reference proteome</keyword>
<evidence type="ECO:0000256" key="1">
    <source>
        <dbReference type="SAM" id="SignalP"/>
    </source>
</evidence>
<feature type="signal peptide" evidence="1">
    <location>
        <begin position="1"/>
        <end position="25"/>
    </location>
</feature>
<dbReference type="InterPro" id="IPR039069">
    <property type="entry name" value="CE7"/>
</dbReference>
<dbReference type="PANTHER" id="PTHR40111:SF1">
    <property type="entry name" value="CEPHALOSPORIN-C DEACETYLASE"/>
    <property type="match status" value="1"/>
</dbReference>
<dbReference type="EMBL" id="JACNYK010000001">
    <property type="protein sequence ID" value="MBD1424269.1"/>
    <property type="molecule type" value="Genomic_DNA"/>
</dbReference>
<dbReference type="InterPro" id="IPR029058">
    <property type="entry name" value="AB_hydrolase_fold"/>
</dbReference>
<dbReference type="SUPFAM" id="SSF53474">
    <property type="entry name" value="alpha/beta-Hydrolases"/>
    <property type="match status" value="1"/>
</dbReference>
<gene>
    <name evidence="3" type="ORF">H8B17_01640</name>
</gene>
<accession>A0ABR7XYZ5</accession>
<dbReference type="PANTHER" id="PTHR40111">
    <property type="entry name" value="CEPHALOSPORIN-C DEACETYLASE"/>
    <property type="match status" value="1"/>
</dbReference>
<evidence type="ECO:0000313" key="4">
    <source>
        <dbReference type="Proteomes" id="UP000606494"/>
    </source>
</evidence>
<sequence length="437" mass="48594">MNRINFIKFLTAITCYLFVSLAGFSQSRSTHPIQVLVSPDKPDWTYEPNQEATFRIQVLQHQVPLSDIEINYAVGPEKMPPTDQGKLKLKNGSGIIKGKLSAPGFLRCEANVSINGNTYRGVATAGYAPLDIQPTQKLPDDFQDFWNTAKTNAAKIPMDAKLTLLPERCTETVDVFQVNIQNAMVGNRLYGILAKPKKEGRYPAVLSVPGAGVRPYAGIIDLAEKGIITLQIGIHGIPVTYEAGLYTDLGSGALRGYPFFNLDNRDSYYYNKVYLGCVRAVDFLHSLSDFDKDNLLVWGGSQGGALAIITASLDDRIKGLVSIYPALSDVTGYLHHRAGGWPHMFNAANAPQMATEDKIKVSAYYDVVNFARNLKVPGFYTWGYNDDTCPPTSYYAAYNVIDAPKELYLVQETGHWTYPEQQQQIKEWILKQLGKHF</sequence>
<organism evidence="3 4">
    <name type="scientific">Sphingobacterium arenae</name>
    <dbReference type="NCBI Taxonomy" id="1280598"/>
    <lineage>
        <taxon>Bacteria</taxon>
        <taxon>Pseudomonadati</taxon>
        <taxon>Bacteroidota</taxon>
        <taxon>Sphingobacteriia</taxon>
        <taxon>Sphingobacteriales</taxon>
        <taxon>Sphingobacteriaceae</taxon>
        <taxon>Sphingobacterium</taxon>
    </lineage>
</organism>
<comment type="caution">
    <text evidence="3">The sequence shown here is derived from an EMBL/GenBank/DDBJ whole genome shotgun (WGS) entry which is preliminary data.</text>
</comment>
<name>A0ABR7XYZ5_9SPHI</name>
<evidence type="ECO:0000259" key="2">
    <source>
        <dbReference type="Pfam" id="PF05448"/>
    </source>
</evidence>
<dbReference type="Proteomes" id="UP000606494">
    <property type="component" value="Unassembled WGS sequence"/>
</dbReference>
<dbReference type="Pfam" id="PF05448">
    <property type="entry name" value="AXE1"/>
    <property type="match status" value="1"/>
</dbReference>
<feature type="chain" id="PRO_5046579125" evidence="1">
    <location>
        <begin position="26"/>
        <end position="437"/>
    </location>
</feature>
<proteinExistence type="predicted"/>
<keyword evidence="1" id="KW-0732">Signal</keyword>
<reference evidence="3 4" key="1">
    <citation type="submission" date="2020-08" db="EMBL/GenBank/DDBJ databases">
        <title>Sphingobacterium sp. DN00404 isolated from aquaculture water.</title>
        <authorList>
            <person name="Zhang M."/>
        </authorList>
    </citation>
    <scope>NUCLEOTIDE SEQUENCE [LARGE SCALE GENOMIC DNA]</scope>
    <source>
        <strain evidence="3 4">KCTC 32294</strain>
    </source>
</reference>
<dbReference type="Gene3D" id="3.40.50.1820">
    <property type="entry name" value="alpha/beta hydrolase"/>
    <property type="match status" value="1"/>
</dbReference>
<protein>
    <submittedName>
        <fullName evidence="3">Acetylxylan esterase</fullName>
    </submittedName>
</protein>
<dbReference type="InterPro" id="IPR008391">
    <property type="entry name" value="AXE1_dom"/>
</dbReference>
<dbReference type="RefSeq" id="WP_190307430.1">
    <property type="nucleotide sequence ID" value="NZ_JACNYK010000001.1"/>
</dbReference>